<comment type="subcellular location">
    <subcellularLocation>
        <location evidence="1">Membrane</location>
        <topology evidence="1">Multi-pass membrane protein</topology>
    </subcellularLocation>
</comment>
<feature type="transmembrane region" description="Helical" evidence="7">
    <location>
        <begin position="232"/>
        <end position="257"/>
    </location>
</feature>
<keyword evidence="8" id="KW-1185">Reference proteome</keyword>
<proteinExistence type="inferred from homology"/>
<protein>
    <recommendedName>
        <fullName evidence="7">Protein DETOXIFICATION</fullName>
    </recommendedName>
    <alternativeName>
        <fullName evidence="7">Multidrug and toxic compound extrusion protein</fullName>
    </alternativeName>
</protein>
<evidence type="ECO:0000256" key="1">
    <source>
        <dbReference type="ARBA" id="ARBA00004141"/>
    </source>
</evidence>
<feature type="transmembrane region" description="Helical" evidence="7">
    <location>
        <begin position="171"/>
        <end position="192"/>
    </location>
</feature>
<dbReference type="AlphaFoldDB" id="A0A6P8DX19"/>
<comment type="caution">
    <text evidence="7">Lacks conserved residue(s) required for the propagation of feature annotation.</text>
</comment>
<feature type="transmembrane region" description="Helical" evidence="7">
    <location>
        <begin position="130"/>
        <end position="156"/>
    </location>
</feature>
<dbReference type="GO" id="GO:0042910">
    <property type="term" value="F:xenobiotic transmembrane transporter activity"/>
    <property type="evidence" value="ECO:0007669"/>
    <property type="project" value="InterPro"/>
</dbReference>
<feature type="transmembrane region" description="Helical" evidence="7">
    <location>
        <begin position="62"/>
        <end position="84"/>
    </location>
</feature>
<comment type="similarity">
    <text evidence="2 7">Belongs to the multi antimicrobial extrusion (MATE) (TC 2.A.66.1) family.</text>
</comment>
<reference evidence="9" key="2">
    <citation type="submission" date="2025-08" db="UniProtKB">
        <authorList>
            <consortium name="RefSeq"/>
        </authorList>
    </citation>
    <scope>IDENTIFICATION</scope>
    <source>
        <tissue evidence="9">Leaf</tissue>
    </source>
</reference>
<evidence type="ECO:0000313" key="8">
    <source>
        <dbReference type="Proteomes" id="UP000515151"/>
    </source>
</evidence>
<accession>A0A6P8DX19</accession>
<feature type="transmembrane region" description="Helical" evidence="7">
    <location>
        <begin position="441"/>
        <end position="459"/>
    </location>
</feature>
<dbReference type="InterPro" id="IPR045069">
    <property type="entry name" value="MATE_euk"/>
</dbReference>
<dbReference type="RefSeq" id="XP_031397731.1">
    <property type="nucleotide sequence ID" value="XM_031541871.1"/>
</dbReference>
<dbReference type="Pfam" id="PF01554">
    <property type="entry name" value="MatE"/>
    <property type="match status" value="2"/>
</dbReference>
<evidence type="ECO:0000256" key="4">
    <source>
        <dbReference type="ARBA" id="ARBA00022692"/>
    </source>
</evidence>
<dbReference type="CDD" id="cd13132">
    <property type="entry name" value="MATE_eukaryotic"/>
    <property type="match status" value="1"/>
</dbReference>
<evidence type="ECO:0000256" key="5">
    <source>
        <dbReference type="ARBA" id="ARBA00022989"/>
    </source>
</evidence>
<keyword evidence="5 7" id="KW-1133">Transmembrane helix</keyword>
<feature type="transmembrane region" description="Helical" evidence="7">
    <location>
        <begin position="204"/>
        <end position="226"/>
    </location>
</feature>
<dbReference type="GO" id="GO:0016020">
    <property type="term" value="C:membrane"/>
    <property type="evidence" value="ECO:0007669"/>
    <property type="project" value="UniProtKB-SubCell"/>
</dbReference>
<feature type="transmembrane region" description="Helical" evidence="7">
    <location>
        <begin position="320"/>
        <end position="340"/>
    </location>
</feature>
<dbReference type="GeneID" id="116208427"/>
<dbReference type="NCBIfam" id="TIGR00797">
    <property type="entry name" value="matE"/>
    <property type="match status" value="1"/>
</dbReference>
<name>A0A6P8DX19_PUNGR</name>
<evidence type="ECO:0000256" key="7">
    <source>
        <dbReference type="RuleBase" id="RU004914"/>
    </source>
</evidence>
<dbReference type="InterPro" id="IPR002528">
    <property type="entry name" value="MATE_fam"/>
</dbReference>
<keyword evidence="4 7" id="KW-0812">Transmembrane</keyword>
<dbReference type="GO" id="GO:0015297">
    <property type="term" value="F:antiporter activity"/>
    <property type="evidence" value="ECO:0007669"/>
    <property type="project" value="InterPro"/>
</dbReference>
<evidence type="ECO:0000256" key="3">
    <source>
        <dbReference type="ARBA" id="ARBA00022448"/>
    </source>
</evidence>
<keyword evidence="3" id="KW-0813">Transport</keyword>
<feature type="transmembrane region" description="Helical" evidence="7">
    <location>
        <begin position="360"/>
        <end position="382"/>
    </location>
</feature>
<dbReference type="GO" id="GO:1990961">
    <property type="term" value="P:xenobiotic detoxification by transmembrane export across the plasma membrane"/>
    <property type="evidence" value="ECO:0007669"/>
    <property type="project" value="InterPro"/>
</dbReference>
<dbReference type="Proteomes" id="UP000515151">
    <property type="component" value="Chromosome 5"/>
</dbReference>
<evidence type="ECO:0000256" key="6">
    <source>
        <dbReference type="ARBA" id="ARBA00023136"/>
    </source>
</evidence>
<sequence length="509" mass="55400">MLQSFRPPCSVVFDYLKQDQPLPAGMSPTTDHEPTEGRSVIGSLRKYPTKEVREEAQALGKIAGPLVISTLLILLRSLVSMIFLGRLGKLELAGGSLALGFWNVTGNSVLKGLAMRMDPICSQAFGAKNWSLLTLTFSRTIALLLLVSIPITILWLNAESLLLRLGQDPEVARYAGVFMATYVPELFAQSFLQPLRALLRTQGLTMPVTLASLIALILHVPINYFLVIYMGLGIRGVALGLALNTMNLDLGLLIYIYTSKSPIKPWEHGYGVSFLSIFQDLQQLVAFAGPSCLSICSEWWWYNIMLVLCSRVGDSPESSIAAMGIMIQICSYLYCIPFSLNSAALARVGNALGAGRPCRAKLISIVGLVASVAFGASVFAFATAARSKLARIYTDEPTVIDLVTSTLPILGLCELGNAPRTVASGVLMGTARPELVARANLCSFYVIGLPLTLLLAFKFEYGFKGLWLGLLASEISGTFMISYDLRRTDWKYQAKRAEKLTLISGEKSD</sequence>
<dbReference type="PANTHER" id="PTHR11206">
    <property type="entry name" value="MULTIDRUG RESISTANCE PROTEIN"/>
    <property type="match status" value="1"/>
</dbReference>
<evidence type="ECO:0000313" key="9">
    <source>
        <dbReference type="RefSeq" id="XP_031397731.1"/>
    </source>
</evidence>
<organism evidence="8 9">
    <name type="scientific">Punica granatum</name>
    <name type="common">Pomegranate</name>
    <dbReference type="NCBI Taxonomy" id="22663"/>
    <lineage>
        <taxon>Eukaryota</taxon>
        <taxon>Viridiplantae</taxon>
        <taxon>Streptophyta</taxon>
        <taxon>Embryophyta</taxon>
        <taxon>Tracheophyta</taxon>
        <taxon>Spermatophyta</taxon>
        <taxon>Magnoliopsida</taxon>
        <taxon>eudicotyledons</taxon>
        <taxon>Gunneridae</taxon>
        <taxon>Pentapetalae</taxon>
        <taxon>rosids</taxon>
        <taxon>malvids</taxon>
        <taxon>Myrtales</taxon>
        <taxon>Lythraceae</taxon>
        <taxon>Punica</taxon>
    </lineage>
</organism>
<dbReference type="OrthoDB" id="2126698at2759"/>
<evidence type="ECO:0000256" key="2">
    <source>
        <dbReference type="ARBA" id="ARBA00010199"/>
    </source>
</evidence>
<reference evidence="8" key="1">
    <citation type="journal article" date="2020" name="Plant Biotechnol. J.">
        <title>The pomegranate (Punica granatum L.) draft genome dissects genetic divergence between soft- and hard-seeded cultivars.</title>
        <authorList>
            <person name="Luo X."/>
            <person name="Li H."/>
            <person name="Wu Z."/>
            <person name="Yao W."/>
            <person name="Zhao P."/>
            <person name="Cao D."/>
            <person name="Yu H."/>
            <person name="Li K."/>
            <person name="Poudel K."/>
            <person name="Zhao D."/>
            <person name="Zhang F."/>
            <person name="Xia X."/>
            <person name="Chen L."/>
            <person name="Wang Q."/>
            <person name="Jing D."/>
            <person name="Cao S."/>
        </authorList>
    </citation>
    <scope>NUCLEOTIDE SEQUENCE [LARGE SCALE GENOMIC DNA]</scope>
    <source>
        <strain evidence="8">cv. Tunisia</strain>
    </source>
</reference>
<keyword evidence="6 7" id="KW-0472">Membrane</keyword>
<gene>
    <name evidence="9" type="primary">LOC116208427</name>
</gene>